<evidence type="ECO:0000313" key="3">
    <source>
        <dbReference type="EMBL" id="KAL3699205.1"/>
    </source>
</evidence>
<feature type="domain" description="VWFA" evidence="2">
    <location>
        <begin position="1052"/>
        <end position="1246"/>
    </location>
</feature>
<protein>
    <recommendedName>
        <fullName evidence="2">VWFA domain-containing protein</fullName>
    </recommendedName>
</protein>
<dbReference type="InterPro" id="IPR036465">
    <property type="entry name" value="vWFA_dom_sf"/>
</dbReference>
<gene>
    <name evidence="3" type="ORF">R1sor_017227</name>
</gene>
<dbReference type="AlphaFoldDB" id="A0ABD3I9T7"/>
<dbReference type="EMBL" id="JBJQOH010000001">
    <property type="protein sequence ID" value="KAL3699205.1"/>
    <property type="molecule type" value="Genomic_DNA"/>
</dbReference>
<proteinExistence type="predicted"/>
<feature type="region of interest" description="Disordered" evidence="1">
    <location>
        <begin position="367"/>
        <end position="386"/>
    </location>
</feature>
<comment type="caution">
    <text evidence="3">The sequence shown here is derived from an EMBL/GenBank/DDBJ whole genome shotgun (WGS) entry which is preliminary data.</text>
</comment>
<dbReference type="Gene3D" id="3.40.50.410">
    <property type="entry name" value="von Willebrand factor, type A domain"/>
    <property type="match status" value="1"/>
</dbReference>
<evidence type="ECO:0000259" key="2">
    <source>
        <dbReference type="PROSITE" id="PS50234"/>
    </source>
</evidence>
<dbReference type="Proteomes" id="UP001633002">
    <property type="component" value="Unassembled WGS sequence"/>
</dbReference>
<accession>A0ABD3I9T7</accession>
<dbReference type="PROSITE" id="PS50234">
    <property type="entry name" value="VWFA"/>
    <property type="match status" value="1"/>
</dbReference>
<dbReference type="SMART" id="SM00327">
    <property type="entry name" value="VWA"/>
    <property type="match status" value="1"/>
</dbReference>
<organism evidence="3 4">
    <name type="scientific">Riccia sorocarpa</name>
    <dbReference type="NCBI Taxonomy" id="122646"/>
    <lineage>
        <taxon>Eukaryota</taxon>
        <taxon>Viridiplantae</taxon>
        <taxon>Streptophyta</taxon>
        <taxon>Embryophyta</taxon>
        <taxon>Marchantiophyta</taxon>
        <taxon>Marchantiopsida</taxon>
        <taxon>Marchantiidae</taxon>
        <taxon>Marchantiales</taxon>
        <taxon>Ricciaceae</taxon>
        <taxon>Riccia</taxon>
    </lineage>
</organism>
<keyword evidence="4" id="KW-1185">Reference proteome</keyword>
<dbReference type="CDD" id="cd00198">
    <property type="entry name" value="vWFA"/>
    <property type="match status" value="1"/>
</dbReference>
<name>A0ABD3I9T7_9MARC</name>
<dbReference type="PANTHER" id="PTHR22796">
    <property type="entry name" value="URG4-RELATED"/>
    <property type="match status" value="1"/>
</dbReference>
<dbReference type="SUPFAM" id="SSF53300">
    <property type="entry name" value="vWA-like"/>
    <property type="match status" value="1"/>
</dbReference>
<dbReference type="InterPro" id="IPR002035">
    <property type="entry name" value="VWF_A"/>
</dbReference>
<dbReference type="PANTHER" id="PTHR22796:SF1">
    <property type="entry name" value="VWFA DOMAIN-CONTAINING PROTEIN"/>
    <property type="match status" value="1"/>
</dbReference>
<evidence type="ECO:0000256" key="1">
    <source>
        <dbReference type="SAM" id="MobiDB-lite"/>
    </source>
</evidence>
<sequence>MCVDGCKLIEKGESGGWIGWMWRSTPAGDDSEVALSFTQQEKEAERITWKAFEIAPFTTDKEKLLNDPQYVLTPACSEGKALIDLNPATQNLMRVYFLQGGQVLIFVEESEGGERQCSIYLSPKLGSDLSTAIPIMKLRRRFDLVCFDEKTRFIALYHSDISSIKVYRLDDTFRHMDWTGSDIRLSEYFLRWMDFVKGKNEVVFIDDQSRVRICEVSQSALVRPGNTHLGSNPILKALVSAQCSCLLVLRSVPKLSAELDVTDMHESEENVEENVDVTMESATVTGKNRCSKQQELVIDVYKLDDTIVHVRSLDLEMLENDVNASQITLVSFETQQHLVVQQKTPSIVSSKILRIISASDTCRIQSVTRTGDEKESDASTASQDTPGPVLDYIPHVFDKYATSPALAADGKSLKLVLLTRSSVPLHGGSPSGLREKCLKYIRSSLDKLRREKGKDFSGLNVEPTFFDVSEADILDAIAQRLGNTKAEIPQSTTMGSWIRRLVCFVPIQIARAENNSLQPMNDGLHLSTTADFVDAISLANLVRFGLYEAAINEWTGPIKVISSMGKQSSGKSAACTSCWISKALEASKEASKKALEASIFNAAISNLTIFNKKDFHLDKETEAIFQRFQNGVSLVKADSKLFKGLFYMAIKDVDSSDVEDLKREFYSKIQQICSKSQDNFLTKMYGGSVEISAMPFFNRPEFHESIKDIAAVLEEITSSYSSGKSFLRDVKLILSQITTKDWSSIDSKRVALRISLLQEHLKSAVNMGCIQNDGWQPLISFDDQEQIADGPFVFDGEEFLVPDHQLELIPGKGCRDIDDVLQHVTERFREKFVRDGKDDEVWHLKLEKFISALVERRKTRVMDWLHQNTVDFSTGGDFQKLKLEGLSLMSEVERNLLLCSCVAELCNMHCKAQGRGHVHLLPCLGGIDNQPACLKIFDGCRHETCQYGPDVDVPKDELTHTAFWEHLRFEDPCSAEERKEFDLCAHRCKSDEHDPPAGFATSAATIAQHASFCTEPLWHDTVARGDTRFPTGYITDDGHHFNCDHTKDVSSNVIFIIDRSGSMQQQDIRPTMTKFSGDRLGCVYEAITRFIRTRHMTIQEDVVSVVLFNGQAQTAVQLETLREDIVDKLLGYSADGCTTYSSGLSEAEKILKISAQDAVLSSKCPTIVFLSDGGNNGGTDPLYHIRQMKALDPRLRVHTIMFGTDPDYKILQDMASAGDGSYECSLDEVQLSRRFEGLAKSLKTQVASLM</sequence>
<dbReference type="Pfam" id="PF13519">
    <property type="entry name" value="VWA_2"/>
    <property type="match status" value="1"/>
</dbReference>
<reference evidence="3 4" key="1">
    <citation type="submission" date="2024-09" db="EMBL/GenBank/DDBJ databases">
        <title>Chromosome-scale assembly of Riccia sorocarpa.</title>
        <authorList>
            <person name="Paukszto L."/>
        </authorList>
    </citation>
    <scope>NUCLEOTIDE SEQUENCE [LARGE SCALE GENOMIC DNA]</scope>
    <source>
        <strain evidence="3">LP-2024</strain>
        <tissue evidence="3">Aerial parts of the thallus</tissue>
    </source>
</reference>
<evidence type="ECO:0000313" key="4">
    <source>
        <dbReference type="Proteomes" id="UP001633002"/>
    </source>
</evidence>